<evidence type="ECO:0000313" key="3">
    <source>
        <dbReference type="EMBL" id="CAL1163789.1"/>
    </source>
</evidence>
<sequence>MLSLLRREPSEPSEPSGLVEDMEDPQEVEMEAEAEEAASSLSSGLRNASAKVFADEHGEGTEMIHEDPPLEDPQNAQNATLLEGAAGRPALIVSGMYGPAGDMGERGPAGPQGLQGPMGPAGASVIGPTGSQGRPGQQGKMGKTGKVGLKGHAGSQGEPGKACEDFYKWSQLLDYYSQVVSKMEAQASTHVRGINREVSMLQQQSAIYTARSFALSNGSVDLHNYMVANYKRMVKSASSAKEVDEYLARMSMVTPMDALHEAQRLYPAFIGTQRVASVMQAQSQHQGRFAARSHFAAPGESGKDKNEKSNTLRSSLSVSLLAVAGEEMSLPALVDRPSMDHWELQRRAVKCLECPALEPVQKCIKEKGEISPKELLRILGIPKHSFKVLKEVRDVRDAVLTFDRSVVGDGLADEITAQAVRCGDSGKSTAETSPEDGNLEEDTPVPVAAGVSEHPRQEKATQPVGHVRFMTAGGKAVAADEGRRERAQALFASLNDAMHEQALFPNATSSLPVGEQPREEEATQPVGHVGFMTAGGKAVAADEGRRERAQALFASLNETIDEQGLSPNATSSLPVGEQPRQEEATQPVGHVGFRTADGKAVAADEERRERAQALFASLNDTMDEQGLFPKPAQDAASSSPKIGHSPQHADVMAGFVGWEGDQLAGAMLPVVPARMISVATPQKSSGQFCAAESQRSLKRTKRTKPFRLELPEGMTSNSILPDWISQSEESKIKSDFKEAMISIMGIDHAAPSDRFCSGRWVAIQQAQMALLAAQSPGRPCNTSVPCRLLKRAQAELSGRKSAFYQLCSGTVSPTEHMLLICSASRQHEPGV</sequence>
<keyword evidence="5" id="KW-1185">Reference proteome</keyword>
<evidence type="ECO:0000313" key="5">
    <source>
        <dbReference type="Proteomes" id="UP001152797"/>
    </source>
</evidence>
<name>A0A9P1DK74_9DINO</name>
<reference evidence="2" key="1">
    <citation type="submission" date="2022-10" db="EMBL/GenBank/DDBJ databases">
        <authorList>
            <person name="Chen Y."/>
            <person name="Dougan E. K."/>
            <person name="Chan C."/>
            <person name="Rhodes N."/>
            <person name="Thang M."/>
        </authorList>
    </citation>
    <scope>NUCLEOTIDE SEQUENCE</scope>
</reference>
<feature type="region of interest" description="Disordered" evidence="1">
    <location>
        <begin position="1"/>
        <end position="75"/>
    </location>
</feature>
<proteinExistence type="predicted"/>
<dbReference type="EMBL" id="CAMXCT030004800">
    <property type="protein sequence ID" value="CAL4797726.1"/>
    <property type="molecule type" value="Genomic_DNA"/>
</dbReference>
<gene>
    <name evidence="2" type="ORF">C1SCF055_LOCUS35684</name>
</gene>
<dbReference type="PANTHER" id="PTHR11289">
    <property type="entry name" value="BREAST CANCER TYPE 2 SUSCEPTIBILITY PROTEIN BRCA2"/>
    <property type="match status" value="1"/>
</dbReference>
<protein>
    <submittedName>
        <fullName evidence="4">Collagen alpha-1(XXVII) chain B</fullName>
    </submittedName>
</protein>
<dbReference type="AlphaFoldDB" id="A0A9P1DK74"/>
<evidence type="ECO:0000256" key="1">
    <source>
        <dbReference type="SAM" id="MobiDB-lite"/>
    </source>
</evidence>
<feature type="region of interest" description="Disordered" evidence="1">
    <location>
        <begin position="422"/>
        <end position="461"/>
    </location>
</feature>
<organism evidence="2">
    <name type="scientific">Cladocopium goreaui</name>
    <dbReference type="NCBI Taxonomy" id="2562237"/>
    <lineage>
        <taxon>Eukaryota</taxon>
        <taxon>Sar</taxon>
        <taxon>Alveolata</taxon>
        <taxon>Dinophyceae</taxon>
        <taxon>Suessiales</taxon>
        <taxon>Symbiodiniaceae</taxon>
        <taxon>Cladocopium</taxon>
    </lineage>
</organism>
<dbReference type="EMBL" id="CAMXCT010004800">
    <property type="protein sequence ID" value="CAI4010414.1"/>
    <property type="molecule type" value="Genomic_DNA"/>
</dbReference>
<feature type="non-terminal residue" evidence="2">
    <location>
        <position position="1"/>
    </location>
</feature>
<reference evidence="3" key="2">
    <citation type="submission" date="2024-04" db="EMBL/GenBank/DDBJ databases">
        <authorList>
            <person name="Chen Y."/>
            <person name="Shah S."/>
            <person name="Dougan E. K."/>
            <person name="Thang M."/>
            <person name="Chan C."/>
        </authorList>
    </citation>
    <scope>NUCLEOTIDE SEQUENCE [LARGE SCALE GENOMIC DNA]</scope>
</reference>
<accession>A0A9P1DK74</accession>
<comment type="caution">
    <text evidence="2">The sequence shown here is derived from an EMBL/GenBank/DDBJ whole genome shotgun (WGS) entry which is preliminary data.</text>
</comment>
<dbReference type="EMBL" id="CAMXCT020004800">
    <property type="protein sequence ID" value="CAL1163789.1"/>
    <property type="molecule type" value="Genomic_DNA"/>
</dbReference>
<dbReference type="InterPro" id="IPR015525">
    <property type="entry name" value="BRCA2"/>
</dbReference>
<feature type="compositionally biased region" description="Acidic residues" evidence="1">
    <location>
        <begin position="20"/>
        <end position="36"/>
    </location>
</feature>
<dbReference type="Proteomes" id="UP001152797">
    <property type="component" value="Unassembled WGS sequence"/>
</dbReference>
<dbReference type="GO" id="GO:0006355">
    <property type="term" value="P:regulation of DNA-templated transcription"/>
    <property type="evidence" value="ECO:0007669"/>
    <property type="project" value="TreeGrafter"/>
</dbReference>
<dbReference type="PANTHER" id="PTHR11289:SF0">
    <property type="entry name" value="BREAST CANCER TYPE 2 SUSCEPTIBILITY PROTEIN"/>
    <property type="match status" value="1"/>
</dbReference>
<evidence type="ECO:0000313" key="4">
    <source>
        <dbReference type="EMBL" id="CAL4797726.1"/>
    </source>
</evidence>
<feature type="compositionally biased region" description="Basic and acidic residues" evidence="1">
    <location>
        <begin position="53"/>
        <end position="68"/>
    </location>
</feature>
<feature type="compositionally biased region" description="Acidic residues" evidence="1">
    <location>
        <begin position="433"/>
        <end position="443"/>
    </location>
</feature>
<dbReference type="GO" id="GO:0000724">
    <property type="term" value="P:double-strand break repair via homologous recombination"/>
    <property type="evidence" value="ECO:0007669"/>
    <property type="project" value="InterPro"/>
</dbReference>
<evidence type="ECO:0000313" key="2">
    <source>
        <dbReference type="EMBL" id="CAI4010414.1"/>
    </source>
</evidence>
<feature type="compositionally biased region" description="Basic and acidic residues" evidence="1">
    <location>
        <begin position="1"/>
        <end position="10"/>
    </location>
</feature>
<keyword evidence="4" id="KW-0176">Collagen</keyword>
<feature type="region of interest" description="Disordered" evidence="1">
    <location>
        <begin position="561"/>
        <end position="591"/>
    </location>
</feature>